<dbReference type="Pfam" id="PF00676">
    <property type="entry name" value="E1_dh"/>
    <property type="match status" value="1"/>
</dbReference>
<dbReference type="CDD" id="cd02000">
    <property type="entry name" value="TPP_E1_PDC_ADC_BCADC"/>
    <property type="match status" value="1"/>
</dbReference>
<proteinExistence type="inferred from homology"/>
<dbReference type="PANTHER" id="PTHR43380:SF1">
    <property type="entry name" value="2-OXOISOVALERATE DEHYDROGENASE SUBUNIT ALPHA, MITOCHONDRIAL"/>
    <property type="match status" value="1"/>
</dbReference>
<dbReference type="SUPFAM" id="SSF52518">
    <property type="entry name" value="Thiamin diphosphate-binding fold (THDP-binding)"/>
    <property type="match status" value="1"/>
</dbReference>
<sequence length="298" mass="32465">MTQVTTGLTSAMRRQILEQMLIARAVDEEAILLRKQGLIDLWAPCTGQEALQVAAAYALDGVVIVPSYREVAVALVRGATPEQVVAGWSGRSFCGWQPRPLRMFPFTLVLASQMLPAVGYALGTRIQGRAEPVAVFFGDGASSEGDAAEAFNLAAVEQANVLFLNVNNGWAISKPTSEQMRTSIAARAAGFGIASRQVDGRDPEIVYDAVTAELRLLATEPGPRLIEFSVDRILSHTSSDSQEIYRDEADIAAAVSRDPVAAYRRRLLEDGTVDPDWLAELERRTSDLRADLLKEYAR</sequence>
<dbReference type="EMBL" id="BOPB01000002">
    <property type="protein sequence ID" value="GIJ19749.1"/>
    <property type="molecule type" value="Genomic_DNA"/>
</dbReference>
<protein>
    <recommendedName>
        <fullName evidence="4">2-oxoisovalerate dehydrogenase subunit alpha</fullName>
        <ecNumber evidence="4">1.2.4.4</ecNumber>
    </recommendedName>
    <alternativeName>
        <fullName evidence="4">Branched-chain alpha-keto acid dehydrogenase E1 component alpha chain</fullName>
    </alternativeName>
</protein>
<evidence type="ECO:0000313" key="6">
    <source>
        <dbReference type="EMBL" id="GIJ19749.1"/>
    </source>
</evidence>
<dbReference type="EC" id="1.2.4.4" evidence="4"/>
<evidence type="ECO:0000313" key="7">
    <source>
        <dbReference type="Proteomes" id="UP000643165"/>
    </source>
</evidence>
<dbReference type="Gene3D" id="3.40.50.970">
    <property type="match status" value="1"/>
</dbReference>
<evidence type="ECO:0000256" key="3">
    <source>
        <dbReference type="ARBA" id="ARBA00023052"/>
    </source>
</evidence>
<reference evidence="6 7" key="1">
    <citation type="submission" date="2021-01" db="EMBL/GenBank/DDBJ databases">
        <title>Whole genome shotgun sequence of Verrucosispora lutea NBRC 106530.</title>
        <authorList>
            <person name="Komaki H."/>
            <person name="Tamura T."/>
        </authorList>
    </citation>
    <scope>NUCLEOTIDE SEQUENCE [LARGE SCALE GENOMIC DNA]</scope>
    <source>
        <strain evidence="6 7">NBRC 106530</strain>
    </source>
</reference>
<keyword evidence="2 4" id="KW-0560">Oxidoreductase</keyword>
<comment type="function">
    <text evidence="4">The branched-chain alpha-keto dehydrogenase complex catalyzes the overall conversion of alpha-keto acids to acyl-CoA and CO(2). It contains multiple copies of three enzymatic components: branched-chain alpha-keto acid decarboxylase (E1), lipoamide acyltransferase (E2) and lipoamide dehydrogenase (E3).</text>
</comment>
<dbReference type="InterPro" id="IPR050771">
    <property type="entry name" value="Alpha-ketoacid_DH_E1_comp"/>
</dbReference>
<keyword evidence="3 4" id="KW-0786">Thiamine pyrophosphate</keyword>
<accession>A0ABQ4IPB8</accession>
<keyword evidence="6" id="KW-0670">Pyruvate</keyword>
<dbReference type="RefSeq" id="WP_203991945.1">
    <property type="nucleotide sequence ID" value="NZ_BOPB01000002.1"/>
</dbReference>
<dbReference type="Proteomes" id="UP000643165">
    <property type="component" value="Unassembled WGS sequence"/>
</dbReference>
<dbReference type="InterPro" id="IPR029061">
    <property type="entry name" value="THDP-binding"/>
</dbReference>
<evidence type="ECO:0000256" key="4">
    <source>
        <dbReference type="RuleBase" id="RU365014"/>
    </source>
</evidence>
<name>A0ABQ4IPB8_9ACTN</name>
<dbReference type="PANTHER" id="PTHR43380">
    <property type="entry name" value="2-OXOISOVALERATE DEHYDROGENASE SUBUNIT ALPHA, MITOCHONDRIAL"/>
    <property type="match status" value="1"/>
</dbReference>
<dbReference type="InterPro" id="IPR001017">
    <property type="entry name" value="DH_E1"/>
</dbReference>
<evidence type="ECO:0000256" key="1">
    <source>
        <dbReference type="ARBA" id="ARBA00001964"/>
    </source>
</evidence>
<evidence type="ECO:0000259" key="5">
    <source>
        <dbReference type="Pfam" id="PF00676"/>
    </source>
</evidence>
<organism evidence="6 7">
    <name type="scientific">Micromonospora lutea</name>
    <dbReference type="NCBI Taxonomy" id="419825"/>
    <lineage>
        <taxon>Bacteria</taxon>
        <taxon>Bacillati</taxon>
        <taxon>Actinomycetota</taxon>
        <taxon>Actinomycetes</taxon>
        <taxon>Micromonosporales</taxon>
        <taxon>Micromonosporaceae</taxon>
        <taxon>Micromonospora</taxon>
    </lineage>
</organism>
<comment type="similarity">
    <text evidence="4">Belongs to the BCKDHA family.</text>
</comment>
<keyword evidence="7" id="KW-1185">Reference proteome</keyword>
<comment type="catalytic activity">
    <reaction evidence="4">
        <text>N(6)-[(R)-lipoyl]-L-lysyl-[protein] + 3-methyl-2-oxobutanoate + H(+) = N(6)-[(R)-S(8)-2-methylpropanoyldihydrolipoyl]-L-lysyl-[protein] + CO2</text>
        <dbReference type="Rhea" id="RHEA:13457"/>
        <dbReference type="Rhea" id="RHEA-COMP:10474"/>
        <dbReference type="Rhea" id="RHEA-COMP:10497"/>
        <dbReference type="ChEBI" id="CHEBI:11851"/>
        <dbReference type="ChEBI" id="CHEBI:15378"/>
        <dbReference type="ChEBI" id="CHEBI:16526"/>
        <dbReference type="ChEBI" id="CHEBI:83099"/>
        <dbReference type="ChEBI" id="CHEBI:83142"/>
        <dbReference type="EC" id="1.2.4.4"/>
    </reaction>
</comment>
<evidence type="ECO:0000256" key="2">
    <source>
        <dbReference type="ARBA" id="ARBA00023002"/>
    </source>
</evidence>
<feature type="domain" description="Dehydrogenase E1 component" evidence="5">
    <location>
        <begin position="19"/>
        <end position="283"/>
    </location>
</feature>
<comment type="cofactor">
    <cofactor evidence="1 4">
        <name>thiamine diphosphate</name>
        <dbReference type="ChEBI" id="CHEBI:58937"/>
    </cofactor>
</comment>
<gene>
    <name evidence="6" type="ORF">Vlu01_03730</name>
</gene>
<comment type="caution">
    <text evidence="6">The sequence shown here is derived from an EMBL/GenBank/DDBJ whole genome shotgun (WGS) entry which is preliminary data.</text>
</comment>